<dbReference type="InterPro" id="IPR003593">
    <property type="entry name" value="AAA+_ATPase"/>
</dbReference>
<dbReference type="OrthoDB" id="9806903at2"/>
<dbReference type="GO" id="GO:0005737">
    <property type="term" value="C:cytoplasm"/>
    <property type="evidence" value="ECO:0007669"/>
    <property type="project" value="TreeGrafter"/>
</dbReference>
<dbReference type="SUPFAM" id="SSF52540">
    <property type="entry name" value="P-loop containing nucleoside triphosphate hydrolases"/>
    <property type="match status" value="2"/>
</dbReference>
<protein>
    <submittedName>
        <fullName evidence="7">AAA family ATPase</fullName>
    </submittedName>
</protein>
<dbReference type="Gene3D" id="3.40.50.300">
    <property type="entry name" value="P-loop containing nucleotide triphosphate hydrolases"/>
    <property type="match status" value="3"/>
</dbReference>
<feature type="domain" description="AAA+ ATPase" evidence="6">
    <location>
        <begin position="489"/>
        <end position="618"/>
    </location>
</feature>
<evidence type="ECO:0000256" key="5">
    <source>
        <dbReference type="SAM" id="MobiDB-lite"/>
    </source>
</evidence>
<sequence length="879" mass="98770">MSLDRLNSDGKNLKDLELHIPKELDKKYNYSMSKLDPSDVLIGYEKQLKGIDQGLNQVDKRNIMLVGPQGIGKTATVEKFAYNRLYTKTPAVVIRLALERLGALNENVMVSRMESLAEDLVSIEYSTLIANYDDITKKNVTELNDSEISAIIKSEPQALVCVYDKGIFDKQTVDLLGLSVDTIEQLVRINNGSYISTDTLDIDGSMIDLSQLEETQISVLLKENPTAKRISTDYFKIEKVSKSGSYELDISILNENDLKIIKQNNPMMTYTRSIIYNDKYDLVVFIDEVHKLNNYGRQARGTKGSSGAMNALKESLARGKAKIIAATTDYEYQGNIAQDLAFERRFNTIVLNQPNDSDTCKILKSHLSSWQKRWDYIPKVSDDAIEEIVQLSSKLITEQPQPSKSINMLDSAIGICRDDFKQTGQKNEVTHEKIVAAFSKEGIDIDLKISAQHTEKVFRRRIKGQAIATRTIVGAVRKAKYTVRDYRKPIATLLLAGTTGTGKTESVKALAEAIFGRENAILTLNGGDYLTPKAVNEATQFIGDSVQTDRSRIILIDEIEKADKNMPKACMRLIDEGIVRDSHGIERSLSSCIIIATTNLGAEQIAKLAETMHISRNKNTDFMTASLEQAWNSATMDIQQALVTGNRREDNGLPPEFLQRFTIVPFFALQKSAFATIANIKLNEFIDEERALGFDVRIPENKSKEEWAKQGKDFEKYDDVDVVSIMIATDIMNTDAQKIGARAINNYINDTVKNKFSMAIEHRDEANLSLDGYFTINTNGNSLMESNNHEMATVLVTYTDSNRRTWLVDEYHKDVDGNSCYLDVTGLSPAEMWKKVTSDPDRIRSETATAYSAKNETHYSPVKDAMNKDKSDFFSTWNK</sequence>
<evidence type="ECO:0000313" key="8">
    <source>
        <dbReference type="Proteomes" id="UP000289316"/>
    </source>
</evidence>
<dbReference type="InterPro" id="IPR003959">
    <property type="entry name" value="ATPase_AAA_core"/>
</dbReference>
<gene>
    <name evidence="7" type="ORF">D6C19_07660</name>
</gene>
<accession>A0A4Q2AKH8</accession>
<dbReference type="GO" id="GO:0016887">
    <property type="term" value="F:ATP hydrolysis activity"/>
    <property type="evidence" value="ECO:0007669"/>
    <property type="project" value="InterPro"/>
</dbReference>
<dbReference type="Proteomes" id="UP000289316">
    <property type="component" value="Unassembled WGS sequence"/>
</dbReference>
<comment type="caution">
    <text evidence="7">The sequence shown here is derived from an EMBL/GenBank/DDBJ whole genome shotgun (WGS) entry which is preliminary data.</text>
</comment>
<comment type="function">
    <text evidence="4">Part of a stress-induced multi-chaperone system, it is involved in the recovery of the cell from heat-induced damage, in cooperation with DnaK, DnaJ and GrpE. Acts before DnaK, in the processing of protein aggregates. Protein binding stimulates the ATPase activity; ATP hydrolysis unfolds the denatured protein aggregates, which probably helps expose new hydrophobic binding sites on the surface of ClpB-bound aggregates, contributing to the solubilization and refolding of denatured protein aggregates by DnaK.</text>
</comment>
<feature type="domain" description="AAA+ ATPase" evidence="6">
    <location>
        <begin position="59"/>
        <end position="356"/>
    </location>
</feature>
<dbReference type="RefSeq" id="WP_129303295.1">
    <property type="nucleotide sequence ID" value="NZ_QZFR01000055.1"/>
</dbReference>
<evidence type="ECO:0000313" key="7">
    <source>
        <dbReference type="EMBL" id="RXV70696.1"/>
    </source>
</evidence>
<reference evidence="7 8" key="1">
    <citation type="submission" date="2018-09" db="EMBL/GenBank/DDBJ databases">
        <title>Murine metabolic-syndrome-specific gut microbial biobank.</title>
        <authorList>
            <person name="Liu C."/>
        </authorList>
    </citation>
    <scope>NUCLEOTIDE SEQUENCE [LARGE SCALE GENOMIC DNA]</scope>
    <source>
        <strain evidence="7 8">C-30</strain>
    </source>
</reference>
<proteinExistence type="predicted"/>
<name>A0A4Q2AKH8_9LACO</name>
<dbReference type="SMART" id="SM00382">
    <property type="entry name" value="AAA"/>
    <property type="match status" value="2"/>
</dbReference>
<dbReference type="InterPro" id="IPR027417">
    <property type="entry name" value="P-loop_NTPase"/>
</dbReference>
<keyword evidence="1" id="KW-0677">Repeat</keyword>
<dbReference type="InterPro" id="IPR041546">
    <property type="entry name" value="ClpA/ClpB_AAA_lid"/>
</dbReference>
<dbReference type="PANTHER" id="PTHR11638:SF18">
    <property type="entry name" value="HEAT SHOCK PROTEIN 104"/>
    <property type="match status" value="1"/>
</dbReference>
<dbReference type="GO" id="GO:0005524">
    <property type="term" value="F:ATP binding"/>
    <property type="evidence" value="ECO:0007669"/>
    <property type="project" value="UniProtKB-KW"/>
</dbReference>
<dbReference type="InterPro" id="IPR050130">
    <property type="entry name" value="ClpA_ClpB"/>
</dbReference>
<evidence type="ECO:0000256" key="4">
    <source>
        <dbReference type="ARBA" id="ARBA00025613"/>
    </source>
</evidence>
<dbReference type="PANTHER" id="PTHR11638">
    <property type="entry name" value="ATP-DEPENDENT CLP PROTEASE"/>
    <property type="match status" value="1"/>
</dbReference>
<dbReference type="GO" id="GO:0034605">
    <property type="term" value="P:cellular response to heat"/>
    <property type="evidence" value="ECO:0007669"/>
    <property type="project" value="TreeGrafter"/>
</dbReference>
<keyword evidence="3" id="KW-0067">ATP-binding</keyword>
<evidence type="ECO:0000259" key="6">
    <source>
        <dbReference type="SMART" id="SM00382"/>
    </source>
</evidence>
<evidence type="ECO:0000256" key="2">
    <source>
        <dbReference type="ARBA" id="ARBA00022741"/>
    </source>
</evidence>
<dbReference type="Pfam" id="PF17871">
    <property type="entry name" value="AAA_lid_9"/>
    <property type="match status" value="1"/>
</dbReference>
<feature type="region of interest" description="Disordered" evidence="5">
    <location>
        <begin position="847"/>
        <end position="868"/>
    </location>
</feature>
<dbReference type="Pfam" id="PF07724">
    <property type="entry name" value="AAA_2"/>
    <property type="match status" value="1"/>
</dbReference>
<organism evidence="7 8">
    <name type="scientific">Ligilactobacillus murinus</name>
    <dbReference type="NCBI Taxonomy" id="1622"/>
    <lineage>
        <taxon>Bacteria</taxon>
        <taxon>Bacillati</taxon>
        <taxon>Bacillota</taxon>
        <taxon>Bacilli</taxon>
        <taxon>Lactobacillales</taxon>
        <taxon>Lactobacillaceae</taxon>
        <taxon>Ligilactobacillus</taxon>
    </lineage>
</organism>
<evidence type="ECO:0000256" key="3">
    <source>
        <dbReference type="ARBA" id="ARBA00022840"/>
    </source>
</evidence>
<keyword evidence="2" id="KW-0547">Nucleotide-binding</keyword>
<evidence type="ECO:0000256" key="1">
    <source>
        <dbReference type="ARBA" id="ARBA00022737"/>
    </source>
</evidence>
<dbReference type="PRINTS" id="PR00300">
    <property type="entry name" value="CLPPROTEASEA"/>
</dbReference>
<dbReference type="EMBL" id="QZFR01000055">
    <property type="protein sequence ID" value="RXV70696.1"/>
    <property type="molecule type" value="Genomic_DNA"/>
</dbReference>
<dbReference type="Gene3D" id="1.10.8.60">
    <property type="match status" value="1"/>
</dbReference>
<dbReference type="InterPro" id="IPR001270">
    <property type="entry name" value="ClpA/B"/>
</dbReference>
<dbReference type="AlphaFoldDB" id="A0A4Q2AKH8"/>